<dbReference type="PANTHER" id="PTHR47992">
    <property type="entry name" value="PROTEIN PHOSPHATASE"/>
    <property type="match status" value="1"/>
</dbReference>
<evidence type="ECO:0000256" key="5">
    <source>
        <dbReference type="ARBA" id="ARBA00022912"/>
    </source>
</evidence>
<evidence type="ECO:0000256" key="6">
    <source>
        <dbReference type="ARBA" id="ARBA00023211"/>
    </source>
</evidence>
<comment type="catalytic activity">
    <reaction evidence="7">
        <text>O-phospho-L-seryl-[protein] + H2O = L-seryl-[protein] + phosphate</text>
        <dbReference type="Rhea" id="RHEA:20629"/>
        <dbReference type="Rhea" id="RHEA-COMP:9863"/>
        <dbReference type="Rhea" id="RHEA-COMP:11604"/>
        <dbReference type="ChEBI" id="CHEBI:15377"/>
        <dbReference type="ChEBI" id="CHEBI:29999"/>
        <dbReference type="ChEBI" id="CHEBI:43474"/>
        <dbReference type="ChEBI" id="CHEBI:83421"/>
        <dbReference type="EC" id="3.1.3.16"/>
    </reaction>
</comment>
<evidence type="ECO:0000256" key="4">
    <source>
        <dbReference type="ARBA" id="ARBA00022801"/>
    </source>
</evidence>
<dbReference type="Proteomes" id="UP000324288">
    <property type="component" value="Chromosome"/>
</dbReference>
<dbReference type="SUPFAM" id="SSF81606">
    <property type="entry name" value="PP2C-like"/>
    <property type="match status" value="1"/>
</dbReference>
<keyword evidence="3" id="KW-0479">Metal-binding</keyword>
<feature type="domain" description="PPM-type phosphatase" evidence="14">
    <location>
        <begin position="6"/>
        <end position="235"/>
    </location>
</feature>
<dbReference type="EMBL" id="LR584267">
    <property type="protein sequence ID" value="VHO00690.1"/>
    <property type="molecule type" value="Genomic_DNA"/>
</dbReference>
<keyword evidence="13" id="KW-0472">Membrane</keyword>
<comment type="cofactor">
    <cofactor evidence="1">
        <name>Mn(2+)</name>
        <dbReference type="ChEBI" id="CHEBI:29035"/>
    </cofactor>
</comment>
<gene>
    <name evidence="15" type="primary">pstP</name>
    <name evidence="15" type="ORF">LC603019_00941</name>
</gene>
<feature type="region of interest" description="Disordered" evidence="12">
    <location>
        <begin position="279"/>
        <end position="311"/>
    </location>
</feature>
<dbReference type="GO" id="GO:0046872">
    <property type="term" value="F:metal ion binding"/>
    <property type="evidence" value="ECO:0007669"/>
    <property type="project" value="UniProtKB-KW"/>
</dbReference>
<proteinExistence type="predicted"/>
<evidence type="ECO:0000256" key="11">
    <source>
        <dbReference type="ARBA" id="ARBA00079123"/>
    </source>
</evidence>
<evidence type="ECO:0000313" key="16">
    <source>
        <dbReference type="Proteomes" id="UP000324288"/>
    </source>
</evidence>
<dbReference type="CDD" id="cd00143">
    <property type="entry name" value="PP2Cc"/>
    <property type="match status" value="1"/>
</dbReference>
<sequence>MTFILKYAARSDMGLVRGNNEDSVYAGPRLLALADGMGGHAAGEVASQLVISAISPLDNDQPGHDLLDEMRRRIDSGNDLIRDAIYENPNLDGMGTTLVAMLFDGPKMGMASVGDSRAYLLRDGELHQITRDDSFVQDLVDEGRITPEEASVHPKRSLITNALMGGECRPHLTIREVAVGDRYLICSDGLSDPVSFSTIATTMAQGTPQECADRLIDLALRSGGPDNVTLIVADVVEDDFGPTNPVLGGAAAKGVDTPANGIRTDSAAVRAANLAAAQRATPTRIGGDPAGDGSSGDTTGSSGSKRKGKRRGMSRSAIKLIAIIVSMVLLCVGIVAGVVGYTYNNTYYVGLNDKGEVLIYKGLNNAWITPLSGQPDSVLCESAIYDADSVPADCQHLTLDDFTQALRTELVSDKVFHSQEEARNYLTRAIASGLIPVCDPKPIIIYDATGQPVGQKDHPVPCRKAK</sequence>
<dbReference type="GO" id="GO:0004722">
    <property type="term" value="F:protein serine/threonine phosphatase activity"/>
    <property type="evidence" value="ECO:0007669"/>
    <property type="project" value="UniProtKB-EC"/>
</dbReference>
<dbReference type="InterPro" id="IPR001932">
    <property type="entry name" value="PPM-type_phosphatase-like_dom"/>
</dbReference>
<evidence type="ECO:0000256" key="7">
    <source>
        <dbReference type="ARBA" id="ARBA00047761"/>
    </source>
</evidence>
<evidence type="ECO:0000256" key="8">
    <source>
        <dbReference type="ARBA" id="ARBA00048336"/>
    </source>
</evidence>
<keyword evidence="13" id="KW-0812">Transmembrane</keyword>
<dbReference type="AlphaFoldDB" id="A0A5E3ZXY8"/>
<dbReference type="EC" id="3.1.3.16" evidence="2"/>
<evidence type="ECO:0000256" key="12">
    <source>
        <dbReference type="SAM" id="MobiDB-lite"/>
    </source>
</evidence>
<protein>
    <recommendedName>
        <fullName evidence="9">Serine/threonine protein phosphatase PstP</fullName>
        <ecNumber evidence="2">3.1.3.16</ecNumber>
    </recommendedName>
    <alternativeName>
        <fullName evidence="11">Mycobacterial Ser/Thr phosphatase</fullName>
    </alternativeName>
    <alternativeName>
        <fullName evidence="10">PP2C-family Ser/Thr phosphatase</fullName>
    </alternativeName>
</protein>
<evidence type="ECO:0000256" key="1">
    <source>
        <dbReference type="ARBA" id="ARBA00001936"/>
    </source>
</evidence>
<dbReference type="Pfam" id="PF13672">
    <property type="entry name" value="PP2C_2"/>
    <property type="match status" value="1"/>
</dbReference>
<keyword evidence="4" id="KW-0378">Hydrolase</keyword>
<evidence type="ECO:0000256" key="10">
    <source>
        <dbReference type="ARBA" id="ARBA00077741"/>
    </source>
</evidence>
<dbReference type="Gene3D" id="3.60.40.10">
    <property type="entry name" value="PPM-type phosphatase domain"/>
    <property type="match status" value="1"/>
</dbReference>
<evidence type="ECO:0000313" key="15">
    <source>
        <dbReference type="EMBL" id="VHO00690.1"/>
    </source>
</evidence>
<name>A0A5E3ZXY8_9ACTN</name>
<dbReference type="SMART" id="SM00332">
    <property type="entry name" value="PP2Cc"/>
    <property type="match status" value="1"/>
</dbReference>
<keyword evidence="16" id="KW-1185">Reference proteome</keyword>
<evidence type="ECO:0000256" key="13">
    <source>
        <dbReference type="SAM" id="Phobius"/>
    </source>
</evidence>
<organism evidence="15 16">
    <name type="scientific">Lawsonella clevelandensis</name>
    <dbReference type="NCBI Taxonomy" id="1528099"/>
    <lineage>
        <taxon>Bacteria</taxon>
        <taxon>Bacillati</taxon>
        <taxon>Actinomycetota</taxon>
        <taxon>Actinomycetes</taxon>
        <taxon>Mycobacteriales</taxon>
        <taxon>Lawsonellaceae</taxon>
        <taxon>Lawsonella</taxon>
    </lineage>
</organism>
<evidence type="ECO:0000256" key="3">
    <source>
        <dbReference type="ARBA" id="ARBA00022723"/>
    </source>
</evidence>
<evidence type="ECO:0000259" key="14">
    <source>
        <dbReference type="PROSITE" id="PS51746"/>
    </source>
</evidence>
<feature type="transmembrane region" description="Helical" evidence="13">
    <location>
        <begin position="317"/>
        <end position="343"/>
    </location>
</feature>
<dbReference type="InterPro" id="IPR036457">
    <property type="entry name" value="PPM-type-like_dom_sf"/>
</dbReference>
<evidence type="ECO:0000256" key="2">
    <source>
        <dbReference type="ARBA" id="ARBA00013081"/>
    </source>
</evidence>
<keyword evidence="6" id="KW-0464">Manganese</keyword>
<dbReference type="PROSITE" id="PS51746">
    <property type="entry name" value="PPM_2"/>
    <property type="match status" value="1"/>
</dbReference>
<dbReference type="RefSeq" id="WP_148417671.1">
    <property type="nucleotide sequence ID" value="NZ_CAMJVL010000028.1"/>
</dbReference>
<dbReference type="InterPro" id="IPR015655">
    <property type="entry name" value="PP2C"/>
</dbReference>
<reference evidence="15 16" key="1">
    <citation type="submission" date="2019-04" db="EMBL/GenBank/DDBJ databases">
        <authorList>
            <person name="Seth-Smith MB H."/>
            <person name="Seth-Smith H."/>
        </authorList>
    </citation>
    <scope>NUCLEOTIDE SEQUENCE [LARGE SCALE GENOMIC DNA]</scope>
    <source>
        <strain evidence="15">USB-603019</strain>
    </source>
</reference>
<keyword evidence="13" id="KW-1133">Transmembrane helix</keyword>
<dbReference type="FunFam" id="3.60.40.10:FF:000002">
    <property type="entry name" value="Serine/threonine phosphatase stp"/>
    <property type="match status" value="1"/>
</dbReference>
<comment type="catalytic activity">
    <reaction evidence="8">
        <text>O-phospho-L-threonyl-[protein] + H2O = L-threonyl-[protein] + phosphate</text>
        <dbReference type="Rhea" id="RHEA:47004"/>
        <dbReference type="Rhea" id="RHEA-COMP:11060"/>
        <dbReference type="Rhea" id="RHEA-COMP:11605"/>
        <dbReference type="ChEBI" id="CHEBI:15377"/>
        <dbReference type="ChEBI" id="CHEBI:30013"/>
        <dbReference type="ChEBI" id="CHEBI:43474"/>
        <dbReference type="ChEBI" id="CHEBI:61977"/>
        <dbReference type="EC" id="3.1.3.16"/>
    </reaction>
</comment>
<dbReference type="SMART" id="SM00331">
    <property type="entry name" value="PP2C_SIG"/>
    <property type="match status" value="1"/>
</dbReference>
<keyword evidence="5" id="KW-0904">Protein phosphatase</keyword>
<evidence type="ECO:0000256" key="9">
    <source>
        <dbReference type="ARBA" id="ARBA00071184"/>
    </source>
</evidence>
<accession>A0A5E3ZXY8</accession>